<feature type="domain" description="Rhodanese" evidence="2">
    <location>
        <begin position="253"/>
        <end position="347"/>
    </location>
</feature>
<reference evidence="4" key="1">
    <citation type="journal article" date="2012" name="Proc. Natl. Acad. Sci. U.S.A.">
        <title>Genome sequence of the button mushroom Agaricus bisporus reveals mechanisms governing adaptation to a humic-rich ecological niche.</title>
        <authorList>
            <person name="Morin E."/>
            <person name="Kohler A."/>
            <person name="Baker A.R."/>
            <person name="Foulongne-Oriol M."/>
            <person name="Lombard V."/>
            <person name="Nagy L.G."/>
            <person name="Ohm R.A."/>
            <person name="Patyshakuliyeva A."/>
            <person name="Brun A."/>
            <person name="Aerts A.L."/>
            <person name="Bailey A.M."/>
            <person name="Billette C."/>
            <person name="Coutinho P.M."/>
            <person name="Deakin G."/>
            <person name="Doddapaneni H."/>
            <person name="Floudas D."/>
            <person name="Grimwood J."/>
            <person name="Hilden K."/>
            <person name="Kuees U."/>
            <person name="LaButti K.M."/>
            <person name="Lapidus A."/>
            <person name="Lindquist E.A."/>
            <person name="Lucas S.M."/>
            <person name="Murat C."/>
            <person name="Riley R.W."/>
            <person name="Salamov A.A."/>
            <person name="Schmutz J."/>
            <person name="Subramanian V."/>
            <person name="Woesten H.A.B."/>
            <person name="Xu J."/>
            <person name="Eastwood D.C."/>
            <person name="Foster G.D."/>
            <person name="Sonnenberg A.S."/>
            <person name="Cullen D."/>
            <person name="de Vries R.P."/>
            <person name="Lundell T."/>
            <person name="Hibbett D.S."/>
            <person name="Henrissat B."/>
            <person name="Burton K.S."/>
            <person name="Kerrigan R.W."/>
            <person name="Challen M.P."/>
            <person name="Grigoriev I.V."/>
            <person name="Martin F."/>
        </authorList>
    </citation>
    <scope>NUCLEOTIDE SEQUENCE [LARGE SCALE GENOMIC DNA]</scope>
    <source>
        <strain evidence="4">JB137-S8 / ATCC MYA-4627 / FGSC 10392</strain>
    </source>
</reference>
<dbReference type="PROSITE" id="PS50206">
    <property type="entry name" value="RHODANESE_3"/>
    <property type="match status" value="1"/>
</dbReference>
<dbReference type="OrthoDB" id="566238at2759"/>
<protein>
    <recommendedName>
        <fullName evidence="2">Rhodanese domain-containing protein</fullName>
    </recommendedName>
</protein>
<dbReference type="HOGENOM" id="CLU_069439_0_0_1"/>
<dbReference type="SMART" id="SM00450">
    <property type="entry name" value="RHOD"/>
    <property type="match status" value="1"/>
</dbReference>
<feature type="compositionally biased region" description="Polar residues" evidence="1">
    <location>
        <begin position="26"/>
        <end position="42"/>
    </location>
</feature>
<dbReference type="GeneID" id="18831456"/>
<evidence type="ECO:0000313" key="4">
    <source>
        <dbReference type="Proteomes" id="UP000008493"/>
    </source>
</evidence>
<dbReference type="KEGG" id="abp:AGABI1DRAFT77889"/>
<dbReference type="SUPFAM" id="SSF52821">
    <property type="entry name" value="Rhodanese/Cell cycle control phosphatase"/>
    <property type="match status" value="1"/>
</dbReference>
<dbReference type="InParanoid" id="K5XPY3"/>
<evidence type="ECO:0000256" key="1">
    <source>
        <dbReference type="SAM" id="MobiDB-lite"/>
    </source>
</evidence>
<evidence type="ECO:0000313" key="3">
    <source>
        <dbReference type="EMBL" id="EKM76810.1"/>
    </source>
</evidence>
<evidence type="ECO:0000259" key="2">
    <source>
        <dbReference type="PROSITE" id="PS50206"/>
    </source>
</evidence>
<keyword evidence="4" id="KW-1185">Reference proteome</keyword>
<proteinExistence type="predicted"/>
<dbReference type="AlphaFoldDB" id="K5XPY3"/>
<dbReference type="STRING" id="597362.K5XPY3"/>
<organism evidence="3 4">
    <name type="scientific">Agaricus bisporus var. burnettii (strain JB137-S8 / ATCC MYA-4627 / FGSC 10392)</name>
    <name type="common">White button mushroom</name>
    <dbReference type="NCBI Taxonomy" id="597362"/>
    <lineage>
        <taxon>Eukaryota</taxon>
        <taxon>Fungi</taxon>
        <taxon>Dikarya</taxon>
        <taxon>Basidiomycota</taxon>
        <taxon>Agaricomycotina</taxon>
        <taxon>Agaricomycetes</taxon>
        <taxon>Agaricomycetidae</taxon>
        <taxon>Agaricales</taxon>
        <taxon>Agaricineae</taxon>
        <taxon>Agaricaceae</taxon>
        <taxon>Agaricus</taxon>
    </lineage>
</organism>
<dbReference type="EMBL" id="JH971399">
    <property type="protein sequence ID" value="EKM76810.1"/>
    <property type="molecule type" value="Genomic_DNA"/>
</dbReference>
<name>K5XPY3_AGABU</name>
<dbReference type="Proteomes" id="UP000008493">
    <property type="component" value="Unassembled WGS sequence"/>
</dbReference>
<dbReference type="InterPro" id="IPR036873">
    <property type="entry name" value="Rhodanese-like_dom_sf"/>
</dbReference>
<dbReference type="Gene3D" id="3.40.250.10">
    <property type="entry name" value="Rhodanese-like domain"/>
    <property type="match status" value="1"/>
</dbReference>
<feature type="region of interest" description="Disordered" evidence="1">
    <location>
        <begin position="26"/>
        <end position="47"/>
    </location>
</feature>
<accession>K5XPY3</accession>
<dbReference type="eggNOG" id="ENOG502SD57">
    <property type="taxonomic scope" value="Eukaryota"/>
</dbReference>
<dbReference type="RefSeq" id="XP_007332434.1">
    <property type="nucleotide sequence ID" value="XM_007332372.1"/>
</dbReference>
<dbReference type="InterPro" id="IPR001763">
    <property type="entry name" value="Rhodanese-like_dom"/>
</dbReference>
<dbReference type="Pfam" id="PF00581">
    <property type="entry name" value="Rhodanese"/>
    <property type="match status" value="1"/>
</dbReference>
<gene>
    <name evidence="3" type="ORF">AGABI1DRAFT_77889</name>
</gene>
<dbReference type="OMA" id="DMIGGYA"/>
<sequence length="360" mass="39226">MNLKLQSPAFRRNNLVEDQPFVVGNGNLSDAGGSSTRSTARGLSTPPAKALLLPGNPSPKRTLDLVRNQVAQEMALRVISKSKLVDGVQIGIADASSASSPDDIPFVHMVAANLASSFLLTSTPYLFIITIATTFGGTPPSPIPGILYITSSSHHLTERAIQLSYSKFIGRIASSSYTEWIARIKELHVSSFDSDILYFILTSASRIPLDPNTPPKNSKSIKIRLAEAQARLQRVTPRQAYKEMKSHLMDVTTILVDIRSKGEREEFGGVEGSVVVERNCLEWKLDPRSDVRLDIVDRYDLRVIVFDQEGVTSSLAAVSLQKLGLLNATDVIGGFGAWKEAMLPVVAVGKSRAKVSRIVR</sequence>